<reference evidence="7" key="2">
    <citation type="submission" date="2017-11" db="EMBL/GenBank/DDBJ databases">
        <authorList>
            <person name="Das S.K."/>
        </authorList>
    </citation>
    <scope>NUCLEOTIDE SEQUENCE</scope>
    <source>
        <strain evidence="7">S4-41</strain>
    </source>
</reference>
<keyword evidence="3 6" id="KW-0812">Transmembrane</keyword>
<reference evidence="7" key="1">
    <citation type="journal article" date="2015" name="Antonie Van Leeuwenhoek">
        <title>Comparative 16S rRNA signatures and multilocus sequence analysis for the genus Salinicola and description of Salinicola acroporae sp. nov., isolated from coral Acropora digitifera.</title>
        <authorList>
            <person name="Lepcha R.T."/>
            <person name="Poddar A."/>
            <person name="Schumann P."/>
            <person name="Das S.K."/>
        </authorList>
    </citation>
    <scope>NUCLEOTIDE SEQUENCE</scope>
    <source>
        <strain evidence="7">S4-41</strain>
    </source>
</reference>
<keyword evidence="2" id="KW-1003">Cell membrane</keyword>
<accession>A0ABT6I322</accession>
<gene>
    <name evidence="7" type="ORF">CUR86_04025</name>
</gene>
<organism evidence="7 8">
    <name type="scientific">Salinicola acroporae</name>
    <dbReference type="NCBI Taxonomy" id="1541440"/>
    <lineage>
        <taxon>Bacteria</taxon>
        <taxon>Pseudomonadati</taxon>
        <taxon>Pseudomonadota</taxon>
        <taxon>Gammaproteobacteria</taxon>
        <taxon>Oceanospirillales</taxon>
        <taxon>Halomonadaceae</taxon>
        <taxon>Salinicola</taxon>
    </lineage>
</organism>
<keyword evidence="8" id="KW-1185">Reference proteome</keyword>
<evidence type="ECO:0000256" key="6">
    <source>
        <dbReference type="SAM" id="Phobius"/>
    </source>
</evidence>
<feature type="transmembrane region" description="Helical" evidence="6">
    <location>
        <begin position="38"/>
        <end position="65"/>
    </location>
</feature>
<feature type="transmembrane region" description="Helical" evidence="6">
    <location>
        <begin position="146"/>
        <end position="171"/>
    </location>
</feature>
<proteinExistence type="predicted"/>
<dbReference type="RefSeq" id="WP_110715567.1">
    <property type="nucleotide sequence ID" value="NZ_PGFS01000001.1"/>
</dbReference>
<comment type="caution">
    <text evidence="7">The sequence shown here is derived from an EMBL/GenBank/DDBJ whole genome shotgun (WGS) entry which is preliminary data.</text>
</comment>
<dbReference type="EMBL" id="PGFS01000001">
    <property type="protein sequence ID" value="MDH4571715.1"/>
    <property type="molecule type" value="Genomic_DNA"/>
</dbReference>
<evidence type="ECO:0000256" key="3">
    <source>
        <dbReference type="ARBA" id="ARBA00022692"/>
    </source>
</evidence>
<comment type="subcellular location">
    <subcellularLocation>
        <location evidence="1">Cell membrane</location>
        <topology evidence="1">Multi-pass membrane protein</topology>
    </subcellularLocation>
</comment>
<name>A0ABT6I322_9GAMM</name>
<keyword evidence="4 6" id="KW-1133">Transmembrane helix</keyword>
<protein>
    <submittedName>
        <fullName evidence="7">Amino acid transporter</fullName>
    </submittedName>
</protein>
<dbReference type="PANTHER" id="PTHR30086">
    <property type="entry name" value="ARGININE EXPORTER PROTEIN ARGO"/>
    <property type="match status" value="1"/>
</dbReference>
<evidence type="ECO:0000256" key="2">
    <source>
        <dbReference type="ARBA" id="ARBA00022475"/>
    </source>
</evidence>
<evidence type="ECO:0000256" key="1">
    <source>
        <dbReference type="ARBA" id="ARBA00004651"/>
    </source>
</evidence>
<dbReference type="PIRSF" id="PIRSF006324">
    <property type="entry name" value="LeuE"/>
    <property type="match status" value="1"/>
</dbReference>
<dbReference type="InterPro" id="IPR001123">
    <property type="entry name" value="LeuE-type"/>
</dbReference>
<evidence type="ECO:0000313" key="7">
    <source>
        <dbReference type="EMBL" id="MDH4571715.1"/>
    </source>
</evidence>
<dbReference type="PANTHER" id="PTHR30086:SF20">
    <property type="entry name" value="ARGININE EXPORTER PROTEIN ARGO-RELATED"/>
    <property type="match status" value="1"/>
</dbReference>
<evidence type="ECO:0000313" key="8">
    <source>
        <dbReference type="Proteomes" id="UP001162135"/>
    </source>
</evidence>
<keyword evidence="5 6" id="KW-0472">Membrane</keyword>
<evidence type="ECO:0000256" key="4">
    <source>
        <dbReference type="ARBA" id="ARBA00022989"/>
    </source>
</evidence>
<evidence type="ECO:0000256" key="5">
    <source>
        <dbReference type="ARBA" id="ARBA00023136"/>
    </source>
</evidence>
<dbReference type="Proteomes" id="UP001162135">
    <property type="component" value="Unassembled WGS sequence"/>
</dbReference>
<sequence length="207" mass="21902">MDLLTFALAALGFAYLPGPAMLYTAAQTLGRGKRAGWFAVLGVHLGCYVHVVAATLGLAALFAAVPPAYVAMKVIGGVYLLWAGVRLWRQGLGGEAPPLGSRASARRVLRDSFLVEVLNPKTALFFVAFLPQFVQPQADLAMTWQLLGLGVATNLIFSSADVVTVLLAAPLRRWFTAGSSRGSRWLQRLGGGVLGGLGVNTLVHASR</sequence>
<feature type="transmembrane region" description="Helical" evidence="6">
    <location>
        <begin position="113"/>
        <end position="134"/>
    </location>
</feature>
<dbReference type="Pfam" id="PF01810">
    <property type="entry name" value="LysE"/>
    <property type="match status" value="1"/>
</dbReference>